<reference evidence="1" key="1">
    <citation type="submission" date="2023-08" db="EMBL/GenBank/DDBJ databases">
        <authorList>
            <person name="Alioto T."/>
            <person name="Alioto T."/>
            <person name="Gomez Garrido J."/>
        </authorList>
    </citation>
    <scope>NUCLEOTIDE SEQUENCE</scope>
</reference>
<sequence length="117" mass="13403">MENLDNLTFDRPERKATHGIVGGTFDKHAEDFVDKGEKPSHTRRRTTVEAAITRITTLTHSQCNKRACLSGGWTLKHGKSYMQKVTKVIKQLKNYKAPVLMESNSERYRGITRKDLQ</sequence>
<name>A0AA36F6H7_OCTVU</name>
<keyword evidence="2" id="KW-1185">Reference proteome</keyword>
<organism evidence="1 2">
    <name type="scientific">Octopus vulgaris</name>
    <name type="common">Common octopus</name>
    <dbReference type="NCBI Taxonomy" id="6645"/>
    <lineage>
        <taxon>Eukaryota</taxon>
        <taxon>Metazoa</taxon>
        <taxon>Spiralia</taxon>
        <taxon>Lophotrochozoa</taxon>
        <taxon>Mollusca</taxon>
        <taxon>Cephalopoda</taxon>
        <taxon>Coleoidea</taxon>
        <taxon>Octopodiformes</taxon>
        <taxon>Octopoda</taxon>
        <taxon>Incirrata</taxon>
        <taxon>Octopodidae</taxon>
        <taxon>Octopus</taxon>
    </lineage>
</organism>
<proteinExistence type="predicted"/>
<protein>
    <submittedName>
        <fullName evidence="1">Uncharacterized protein</fullName>
    </submittedName>
</protein>
<dbReference type="EMBL" id="OX597819">
    <property type="protein sequence ID" value="CAI9724058.1"/>
    <property type="molecule type" value="Genomic_DNA"/>
</dbReference>
<evidence type="ECO:0000313" key="2">
    <source>
        <dbReference type="Proteomes" id="UP001162480"/>
    </source>
</evidence>
<dbReference type="AlphaFoldDB" id="A0AA36F6H7"/>
<evidence type="ECO:0000313" key="1">
    <source>
        <dbReference type="EMBL" id="CAI9724058.1"/>
    </source>
</evidence>
<accession>A0AA36F6H7</accession>
<gene>
    <name evidence="1" type="ORF">OCTVUL_1B014801</name>
</gene>
<dbReference type="Proteomes" id="UP001162480">
    <property type="component" value="Chromosome 6"/>
</dbReference>